<evidence type="ECO:0000259" key="7">
    <source>
        <dbReference type="Pfam" id="PF01471"/>
    </source>
</evidence>
<keyword evidence="11" id="KW-1185">Reference proteome</keyword>
<keyword evidence="5" id="KW-0573">Peptidoglycan synthesis</keyword>
<gene>
    <name evidence="10" type="ORF">AC731_002400</name>
</gene>
<feature type="domain" description="L,D-TPase catalytic" evidence="8">
    <location>
        <begin position="336"/>
        <end position="497"/>
    </location>
</feature>
<dbReference type="Gene3D" id="1.10.101.10">
    <property type="entry name" value="PGBD-like superfamily/PGBD"/>
    <property type="match status" value="1"/>
</dbReference>
<evidence type="ECO:0000256" key="5">
    <source>
        <dbReference type="ARBA" id="ARBA00022984"/>
    </source>
</evidence>
<dbReference type="PANTHER" id="PTHR41533:SF2">
    <property type="entry name" value="BLR7131 PROTEIN"/>
    <property type="match status" value="1"/>
</dbReference>
<dbReference type="GO" id="GO:0071555">
    <property type="term" value="P:cell wall organization"/>
    <property type="evidence" value="ECO:0007669"/>
    <property type="project" value="UniProtKB-KW"/>
</dbReference>
<keyword evidence="4" id="KW-0133">Cell shape</keyword>
<feature type="domain" description="L,D-transpeptidase scaffold" evidence="9">
    <location>
        <begin position="82"/>
        <end position="220"/>
    </location>
</feature>
<dbReference type="GO" id="GO:0009252">
    <property type="term" value="P:peptidoglycan biosynthetic process"/>
    <property type="evidence" value="ECO:0007669"/>
    <property type="project" value="UniProtKB-UniPathway"/>
</dbReference>
<evidence type="ECO:0008006" key="12">
    <source>
        <dbReference type="Google" id="ProtNLM"/>
    </source>
</evidence>
<dbReference type="GO" id="GO:0008360">
    <property type="term" value="P:regulation of cell shape"/>
    <property type="evidence" value="ECO:0007669"/>
    <property type="project" value="UniProtKB-KW"/>
</dbReference>
<name>A0A140IDS1_9RHOO</name>
<evidence type="ECO:0000256" key="1">
    <source>
        <dbReference type="ARBA" id="ARBA00004752"/>
    </source>
</evidence>
<dbReference type="UniPathway" id="UPA00219"/>
<dbReference type="PANTHER" id="PTHR41533">
    <property type="entry name" value="L,D-TRANSPEPTIDASE HI_1667-RELATED"/>
    <property type="match status" value="1"/>
</dbReference>
<dbReference type="SUPFAM" id="SSF141523">
    <property type="entry name" value="L,D-transpeptidase catalytic domain-like"/>
    <property type="match status" value="1"/>
</dbReference>
<dbReference type="EMBL" id="CP014646">
    <property type="protein sequence ID" value="AMO35896.1"/>
    <property type="molecule type" value="Genomic_DNA"/>
</dbReference>
<evidence type="ECO:0000313" key="10">
    <source>
        <dbReference type="EMBL" id="AMO35896.1"/>
    </source>
</evidence>
<dbReference type="STRING" id="1134435.AC731_002400"/>
<dbReference type="GO" id="GO:0004180">
    <property type="term" value="F:carboxypeptidase activity"/>
    <property type="evidence" value="ECO:0007669"/>
    <property type="project" value="UniProtKB-ARBA"/>
</dbReference>
<dbReference type="SUPFAM" id="SSF47090">
    <property type="entry name" value="PGBD-like"/>
    <property type="match status" value="1"/>
</dbReference>
<evidence type="ECO:0000313" key="11">
    <source>
        <dbReference type="Proteomes" id="UP000036902"/>
    </source>
</evidence>
<dbReference type="InterPro" id="IPR045380">
    <property type="entry name" value="LD_TPept_scaffold_dom"/>
</dbReference>
<dbReference type="Proteomes" id="UP000036902">
    <property type="component" value="Chromosome"/>
</dbReference>
<evidence type="ECO:0000256" key="2">
    <source>
        <dbReference type="ARBA" id="ARBA00005992"/>
    </source>
</evidence>
<keyword evidence="6" id="KW-0961">Cell wall biogenesis/degradation</keyword>
<dbReference type="InterPro" id="IPR036365">
    <property type="entry name" value="PGBD-like_sf"/>
</dbReference>
<dbReference type="InterPro" id="IPR036366">
    <property type="entry name" value="PGBDSf"/>
</dbReference>
<keyword evidence="3" id="KW-0808">Transferase</keyword>
<protein>
    <recommendedName>
        <fullName evidence="12">Peptidoglycan-binding protein</fullName>
    </recommendedName>
</protein>
<dbReference type="CDD" id="cd16913">
    <property type="entry name" value="YkuD_like"/>
    <property type="match status" value="1"/>
</dbReference>
<dbReference type="Pfam" id="PF20142">
    <property type="entry name" value="Scaffold"/>
    <property type="match status" value="1"/>
</dbReference>
<evidence type="ECO:0000256" key="3">
    <source>
        <dbReference type="ARBA" id="ARBA00022679"/>
    </source>
</evidence>
<dbReference type="KEGG" id="thu:AC731_002400"/>
<accession>A0A140IDS1</accession>
<comment type="pathway">
    <text evidence="1">Cell wall biogenesis; peptidoglycan biosynthesis.</text>
</comment>
<dbReference type="InterPro" id="IPR038063">
    <property type="entry name" value="Transpep_catalytic_dom"/>
</dbReference>
<dbReference type="InterPro" id="IPR052905">
    <property type="entry name" value="LD-transpeptidase_YkuD-like"/>
</dbReference>
<comment type="similarity">
    <text evidence="2">Belongs to the YkuD family.</text>
</comment>
<sequence length="568" mass="61806">MNKLQSVQALEGGMLIELGIGLRKSVVTVATLVTVALIGAPQTTLAVGVASADGAAAGQPAAALPALIEAGLLAGAYDVDETVQIFYRQRGFQPVWNRPERIHELIAAVEALRDHGLDPSEFEADGLRAEASLSVAALPPERQVERELRLTGTLARLVQQIRFGRVDPRGLYRMWNFSVPEQAFERALRLSRVVDGPSLQAAVEAQAPDLPLYRELRAALQQYRALAALGDWPKVPGGATLRPGERSARMPAVRARLAAEGEGDDGLVGSDDPARYDDALAQAVMRFQRRAGLAPDAAIGRQTVDALNIGPAQRVDQIRVNLERLRWVAQDMQGDHLLVDITAYHAHLRLGGLPAWSSRVIVGKSARATPALLDSVQHLVFNPKWVVPPTILREDVIPGVVRNPEYLADHRMRVVDRSGQAVDPALIDWQNARRSGFPYMIVQASGADGSLGRIKFSLANPYSIYLHDTNARSLFRRDARALSSGCVRLEKPQELALILLDDAARWTPEALEAALAGGKTRSVPVAREIPVLLHYATAGLDDEGRFQFRPDIYDRDTAVLAALNAAPR</sequence>
<evidence type="ECO:0000256" key="4">
    <source>
        <dbReference type="ARBA" id="ARBA00022960"/>
    </source>
</evidence>
<organism evidence="10 11">
    <name type="scientific">Thauera humireducens</name>
    <dbReference type="NCBI Taxonomy" id="1134435"/>
    <lineage>
        <taxon>Bacteria</taxon>
        <taxon>Pseudomonadati</taxon>
        <taxon>Pseudomonadota</taxon>
        <taxon>Betaproteobacteria</taxon>
        <taxon>Rhodocyclales</taxon>
        <taxon>Zoogloeaceae</taxon>
        <taxon>Thauera</taxon>
    </lineage>
</organism>
<proteinExistence type="inferred from homology"/>
<dbReference type="InterPro" id="IPR002477">
    <property type="entry name" value="Peptidoglycan-bd-like"/>
</dbReference>
<dbReference type="Gene3D" id="2.40.440.10">
    <property type="entry name" value="L,D-transpeptidase catalytic domain-like"/>
    <property type="match status" value="1"/>
</dbReference>
<dbReference type="AlphaFoldDB" id="A0A140IDS1"/>
<evidence type="ECO:0000259" key="8">
    <source>
        <dbReference type="Pfam" id="PF03734"/>
    </source>
</evidence>
<dbReference type="GO" id="GO:0016740">
    <property type="term" value="F:transferase activity"/>
    <property type="evidence" value="ECO:0007669"/>
    <property type="project" value="UniProtKB-KW"/>
</dbReference>
<dbReference type="Pfam" id="PF01471">
    <property type="entry name" value="PG_binding_1"/>
    <property type="match status" value="1"/>
</dbReference>
<dbReference type="Pfam" id="PF03734">
    <property type="entry name" value="YkuD"/>
    <property type="match status" value="1"/>
</dbReference>
<evidence type="ECO:0000256" key="6">
    <source>
        <dbReference type="ARBA" id="ARBA00023316"/>
    </source>
</evidence>
<feature type="domain" description="Peptidoglycan binding-like" evidence="7">
    <location>
        <begin position="269"/>
        <end position="307"/>
    </location>
</feature>
<dbReference type="InterPro" id="IPR005490">
    <property type="entry name" value="LD_TPept_cat_dom"/>
</dbReference>
<reference evidence="11" key="1">
    <citation type="submission" date="2016-03" db="EMBL/GenBank/DDBJ databases">
        <authorList>
            <person name="Ma C."/>
            <person name="Zhou S."/>
            <person name="Yang G."/>
        </authorList>
    </citation>
    <scope>NUCLEOTIDE SEQUENCE [LARGE SCALE GENOMIC DNA]</scope>
    <source>
        <strain evidence="11">SgZ-1</strain>
    </source>
</reference>
<evidence type="ECO:0000259" key="9">
    <source>
        <dbReference type="Pfam" id="PF20142"/>
    </source>
</evidence>